<feature type="compositionally biased region" description="Low complexity" evidence="1">
    <location>
        <begin position="737"/>
        <end position="751"/>
    </location>
</feature>
<gene>
    <name evidence="4" type="ORF">JIN84_18775</name>
</gene>
<feature type="region of interest" description="Disordered" evidence="1">
    <location>
        <begin position="2911"/>
        <end position="2932"/>
    </location>
</feature>
<feature type="compositionally biased region" description="Low complexity" evidence="1">
    <location>
        <begin position="2365"/>
        <end position="2381"/>
    </location>
</feature>
<dbReference type="RefSeq" id="WP_200352606.1">
    <property type="nucleotide sequence ID" value="NZ_BAABHZ010000001.1"/>
</dbReference>
<evidence type="ECO:0000313" key="4">
    <source>
        <dbReference type="EMBL" id="MBK1817671.1"/>
    </source>
</evidence>
<dbReference type="Proteomes" id="UP000600139">
    <property type="component" value="Unassembled WGS sequence"/>
</dbReference>
<keyword evidence="5" id="KW-1185">Reference proteome</keyword>
<feature type="signal peptide" evidence="2">
    <location>
        <begin position="1"/>
        <end position="27"/>
    </location>
</feature>
<proteinExistence type="predicted"/>
<comment type="caution">
    <text evidence="4">The sequence shown here is derived from an EMBL/GenBank/DDBJ whole genome shotgun (WGS) entry which is preliminary data.</text>
</comment>
<evidence type="ECO:0000259" key="3">
    <source>
        <dbReference type="Pfam" id="PF18998"/>
    </source>
</evidence>
<evidence type="ECO:0000313" key="5">
    <source>
        <dbReference type="Proteomes" id="UP000600139"/>
    </source>
</evidence>
<reference evidence="4" key="1">
    <citation type="submission" date="2021-01" db="EMBL/GenBank/DDBJ databases">
        <title>Modified the classification status of verrucomicrobia.</title>
        <authorList>
            <person name="Feng X."/>
        </authorList>
    </citation>
    <scope>NUCLEOTIDE SEQUENCE</scope>
    <source>
        <strain evidence="4">JCM 18052</strain>
    </source>
</reference>
<accession>A0A934VD51</accession>
<protein>
    <submittedName>
        <fullName evidence="4">Pre-peptidase C-terminal domain-containing protein</fullName>
    </submittedName>
</protein>
<evidence type="ECO:0000256" key="2">
    <source>
        <dbReference type="SAM" id="SignalP"/>
    </source>
</evidence>
<dbReference type="InterPro" id="IPR044060">
    <property type="entry name" value="Bacterial_rp_domain"/>
</dbReference>
<feature type="region of interest" description="Disordered" evidence="1">
    <location>
        <begin position="2364"/>
        <end position="2401"/>
    </location>
</feature>
<sequence>MIHRSFAGIAPILRLSLFLICPATLQAASDVTISSVATIGGSFTGSNPKIFTPASATSNVQVSSIQSELNAGVGITINTASGFSSPGDLILSSNLSKSGGASSPLIFTASRDISLTSTISATGGPLPLVLNAGRNISGNQNIGTNGGNVTLGPAGEYSTSGSINAGAGTILLQTGTLRSSSSVTLTSSAGIVIAAPASLRIQGTIAGNLDVAGTISAAAPGTAGALQVNGALTLQPSATTVVDVTGTGANCDKITATGAVNIAGNLQLELTSSFHETIAGTSVFTILQGGSISGTFTGHGNGSRYVLANDRGSFRVNYTATSVTLDDWQPAVVTLAWDPGTAEAGTAIFSNTNTRAGRHYFKVTTQASDTGGWRTRLKVTSGEAALYLIKGSLATTSATLHSAQAGSDGIVLRDDQFAANEEWSLLVFAEEGAQWSIVSGKPYVQDLGPLPFSDTNANGQYDIGETVSPQSFPATPMPPEGIRFFKSSVPVGTPAWSLWMGGSSREIALRSNKLPFHNASSNHTRKQSSQMLLVPPVLSPGSWFGSVVAPMGEMIGLESSIQAVGDLPYNGTVNNVSVTGAPYRVYRVQVPVNQIAWDINATPITGNPNIAVRKGNVPAEFDNEAFSAAPGNATEGITLVPNYLTDGTWYITVWGDAPYGFNLKNGDPVITPLSFTDTKVNDQPARAGWRFYALTDIPSQVGALGWELQLGNQVAGTQIALRRNKVPSRWQKRDAGSTTVTDTETTYTDDSSTNGFLQRVNHQADVWYVGVFTPQQPLGSFTLDVHPIAPPVISPQSATAVNNIEALKWRYFRMDIPAGTQGWDLRLVGTSGGNCSLVVRRDLLPFNLGTNNGGSSGWTPSGETTWPTGYQWAGGSDWTGRLYDSPTTPRRDMNDRIIAAAGRPLVAGTYYIGIYNDGSDPITGLSRQTASLTLESRRIGNGGTIPITDLPFTAGTTAAISNLAPREAAYYRITIPPNTPSWEFTLSQAIGESLLVVRRDAVPDLTAAYNGNVQETAAGYSYQVKQQRPGGERYLLLPENNQNFIKAGDYYLAVVGEGLNPVGTSVIGTGNSSATFTNLGPLSLQDLGTANAAGVVQPLGLVGAQVKAYQFTVPVGTASLEVRLDNRSGNPQMALISGSRIPQADSPAYDYGIGGGQSTAPAGSIARVADDDLITVPNPPAGVYTIAVRADDISGSYPDAAADLVVVANAPVPLTFNGGVATVANQAATAWRYFQVTVPEGIMGWDIRVTNITSGNPQMVIRRDQLPFNTSTNNGGSSGWSPSSETIWPSGYQWAAGVDWTGRSYDSPTNPRRSVGDRLVAAANRPLVPGTYIVGIYNQGLDPITNIANTPASYGIESRGIGAGQGITISEMPFTPNSTVTVANLPAREAAYYKVTIPPNTPRWDFTLASTAGETMLAMRRTAIPDFATSSSGNIQDALNGREMELQRTGLERYSVFPENNQDFIVAGDYYFAVISEGNNPSSGVVGTGTSGAVFTNLGSPQPVDLGTVTTTGIQQAVALAGAQVKTYRFTVPAGTASMEVRMDNRTGNPLMAFMSGTRPPQPDSSAYLYGTGGGQTSTLPGGLARETGTSLVNVVSPPAGIYTLTVRAMETSGTWPDAIADLVITARRPEDLPDGGGSFPVTNQAATAWKYFKVTIPPGIAGWDLRLKDITGGDPTLVVRRDQLPVNTGTNNGGSSGWTPSSTSVWPTGYQWAAGKDWTGRSYDSPSGSRRIANKRLVAAMGRPLEAGTYYIAVYNGGSDPVTGLAGQPCSYTLESRFIGDGRAIPVGTLGFTSGSSANVNNLAPREAAYYKVTVPENTPSWEFTLAPTTGEMMLAARQGFIPDFSVSTTGDLQDEYNREVKVQKAGSERYLLLPPNNQSSVIAGDYYIAAVSEGVNPPSDVIGTATSSGILTSHGPTPVTNLGSASLTPINQAVSLAGSQVKAYQFTVPEGVVSLELQLNNRTGNPQMALISGNRLPFPDSSSNEFGTGGGQSSTPAGGIARVAAASLITIPNPPAGTYSLTIRADDLSSAYPDATGDLVIVAKPRGVLNFAASLNGNGLSHTDTRQLADGQKQFYEVQVPSSLSGQEVLGWLVKVNHAQGDTSLRIYKQWGSPANGVSIGGNTGLIVPPFLTFNQTWFIEVTATGLTQYTITSQPVTIERPAWQMPAGHNFTFGDSGNDASGNPLPGDRGVDIAQDDWHVYAMDVPAGNSGLLRTELKAISGNPDLYIREDGVPTTDHDSNGGESGGDSLVHRKMEDSGSEYGNWVPISGKTEQRLKSGRWYLGVKAKGGSNARYRLMVSTGQVTDLDLSNAGINNQTLIGRDWRYYRFTVPIDAPATWNLGFTQQVGDVVMWIRDTIPPGQNSSSTNASTSIQSWSSDAKNQGPYESAGQDSAGVYQFNTPPLRPGHTYYAGFRANTDATFGLSSSTTGAAPVATPVAFYGGVIDISIPAGGSVFYKISAPAEATRLKWTSTHASTVQIRVEQGTLPAATGNQHSVSSVANSSLNRALTTTDWPWQPGQTYYLRIVNSGTSSTPVLVNISGQNSGTEDEDNDGLLDSWEMTFFNSLKWTAANDPDLDGVTNAVEHADGTNPNDITSAKYFLTVNANFGSVSRSPDLPKYDRGTVVTLTPSPNPGLIFTGWTGSVTGTTDPLVLTMIANGSLTANFGTSLPVALDTGLSFTTGGDGIWTGQVVTTRDGTDAAQSAPITHSQESWMQATVSGPGTLQFWWKVSSSSSDYLEFYIDGVLQSGRISGNVDWVSKSYNITSGTRVLRWRYVKDSSGSNGSDAAWVDQLTWTAAGGYNAWLAGYFNPQEIGNPLIAAPSADPDRDGLSNLVEYAFGGNPEANDLTLGNIVPDTVKVSGMDRLRLRFTLPENPPADVTYWIEVSSDAINWSEVAKRTPSVDWSGNATVTTGAPASGRRPITIIDAGTSPSSRKLGRLKVTLQ</sequence>
<evidence type="ECO:0000256" key="1">
    <source>
        <dbReference type="SAM" id="MobiDB-lite"/>
    </source>
</evidence>
<name>A0A934VD51_9BACT</name>
<dbReference type="Pfam" id="PF18998">
    <property type="entry name" value="Flg_new_2"/>
    <property type="match status" value="1"/>
</dbReference>
<keyword evidence="2" id="KW-0732">Signal</keyword>
<feature type="chain" id="PRO_5037105257" evidence="2">
    <location>
        <begin position="28"/>
        <end position="2949"/>
    </location>
</feature>
<dbReference type="EMBL" id="JAENIK010000012">
    <property type="protein sequence ID" value="MBK1817671.1"/>
    <property type="molecule type" value="Genomic_DNA"/>
</dbReference>
<feature type="region of interest" description="Disordered" evidence="1">
    <location>
        <begin position="731"/>
        <end position="751"/>
    </location>
</feature>
<feature type="domain" description="Bacterial repeat" evidence="3">
    <location>
        <begin position="2605"/>
        <end position="2669"/>
    </location>
</feature>
<organism evidence="4 5">
    <name type="scientific">Luteolibacter yonseiensis</name>
    <dbReference type="NCBI Taxonomy" id="1144680"/>
    <lineage>
        <taxon>Bacteria</taxon>
        <taxon>Pseudomonadati</taxon>
        <taxon>Verrucomicrobiota</taxon>
        <taxon>Verrucomicrobiia</taxon>
        <taxon>Verrucomicrobiales</taxon>
        <taxon>Verrucomicrobiaceae</taxon>
        <taxon>Luteolibacter</taxon>
    </lineage>
</organism>
<dbReference type="Gene3D" id="2.60.120.380">
    <property type="match status" value="2"/>
</dbReference>